<evidence type="ECO:0000313" key="2">
    <source>
        <dbReference type="Proteomes" id="UP000614216"/>
    </source>
</evidence>
<organism evidence="1 2">
    <name type="scientific">Fulvivirga marina</name>
    <dbReference type="NCBI Taxonomy" id="2494733"/>
    <lineage>
        <taxon>Bacteria</taxon>
        <taxon>Pseudomonadati</taxon>
        <taxon>Bacteroidota</taxon>
        <taxon>Cytophagia</taxon>
        <taxon>Cytophagales</taxon>
        <taxon>Fulvivirgaceae</taxon>
        <taxon>Fulvivirga</taxon>
    </lineage>
</organism>
<comment type="caution">
    <text evidence="1">The sequence shown here is derived from an EMBL/GenBank/DDBJ whole genome shotgun (WGS) entry which is preliminary data.</text>
</comment>
<dbReference type="Proteomes" id="UP000614216">
    <property type="component" value="Unassembled WGS sequence"/>
</dbReference>
<dbReference type="AlphaFoldDB" id="A0A937KFB5"/>
<accession>A0A937KFB5</accession>
<proteinExistence type="predicted"/>
<sequence length="116" mass="12203">MATETIFISKQASGTGLFLSDNEGDSGDNTITTAVSPGDTVVWELVSGGGIDEIVNIYAKTGSQDIFSSDPTKQSDGSFKGIVSNSATGNESYNIAYKINGTEYVDDPELEIQPNP</sequence>
<evidence type="ECO:0000313" key="1">
    <source>
        <dbReference type="EMBL" id="MBL6448023.1"/>
    </source>
</evidence>
<gene>
    <name evidence="1" type="ORF">JMN32_17025</name>
</gene>
<keyword evidence="2" id="KW-1185">Reference proteome</keyword>
<dbReference type="RefSeq" id="WP_202857561.1">
    <property type="nucleotide sequence ID" value="NZ_JAEUGD010000058.1"/>
</dbReference>
<reference evidence="1" key="1">
    <citation type="submission" date="2021-01" db="EMBL/GenBank/DDBJ databases">
        <title>Fulvivirga kasyanovii gen. nov., sp nov., a novel member of the phylum Bacteroidetes isolated from seawater in a mussel farm.</title>
        <authorList>
            <person name="Zhao L.-H."/>
            <person name="Wang Z.-J."/>
        </authorList>
    </citation>
    <scope>NUCLEOTIDE SEQUENCE</scope>
    <source>
        <strain evidence="1">29W222</strain>
    </source>
</reference>
<protein>
    <submittedName>
        <fullName evidence="1">Uncharacterized protein</fullName>
    </submittedName>
</protein>
<name>A0A937KFB5_9BACT</name>
<dbReference type="EMBL" id="JAEUGD010000058">
    <property type="protein sequence ID" value="MBL6448023.1"/>
    <property type="molecule type" value="Genomic_DNA"/>
</dbReference>